<sequence length="73" mass="8549">EPNAFKRNAATHLRDYEPRRRFALVVCRSPSNFGIFFRANNPKSKIQNPKSKDSRCRLRHGRQPRNAGEIRRG</sequence>
<feature type="region of interest" description="Disordered" evidence="1">
    <location>
        <begin position="39"/>
        <end position="73"/>
    </location>
</feature>
<gene>
    <name evidence="2" type="ORF">AVDCRST_MAG74-2368</name>
</gene>
<protein>
    <submittedName>
        <fullName evidence="2">Uncharacterized protein</fullName>
    </submittedName>
</protein>
<proteinExistence type="predicted"/>
<feature type="non-terminal residue" evidence="2">
    <location>
        <position position="1"/>
    </location>
</feature>
<evidence type="ECO:0000256" key="1">
    <source>
        <dbReference type="SAM" id="MobiDB-lite"/>
    </source>
</evidence>
<evidence type="ECO:0000313" key="2">
    <source>
        <dbReference type="EMBL" id="CAA9412831.1"/>
    </source>
</evidence>
<dbReference type="EMBL" id="CADCUR010000223">
    <property type="protein sequence ID" value="CAA9412831.1"/>
    <property type="molecule type" value="Genomic_DNA"/>
</dbReference>
<feature type="non-terminal residue" evidence="2">
    <location>
        <position position="73"/>
    </location>
</feature>
<name>A0A6J4PKI5_9BACT</name>
<dbReference type="AlphaFoldDB" id="A0A6J4PKI5"/>
<organism evidence="2">
    <name type="scientific">uncultured Pyrinomonadaceae bacterium</name>
    <dbReference type="NCBI Taxonomy" id="2283094"/>
    <lineage>
        <taxon>Bacteria</taxon>
        <taxon>Pseudomonadati</taxon>
        <taxon>Acidobacteriota</taxon>
        <taxon>Blastocatellia</taxon>
        <taxon>Blastocatellales</taxon>
        <taxon>Pyrinomonadaceae</taxon>
        <taxon>environmental samples</taxon>
    </lineage>
</organism>
<reference evidence="2" key="1">
    <citation type="submission" date="2020-02" db="EMBL/GenBank/DDBJ databases">
        <authorList>
            <person name="Meier V. D."/>
        </authorList>
    </citation>
    <scope>NUCLEOTIDE SEQUENCE</scope>
    <source>
        <strain evidence="2">AVDCRST_MAG74</strain>
    </source>
</reference>
<accession>A0A6J4PKI5</accession>